<dbReference type="RefSeq" id="WP_258856345.1">
    <property type="nucleotide sequence ID" value="NZ_JANUGV010000002.1"/>
</dbReference>
<dbReference type="PANTHER" id="PTHR30012:SF7">
    <property type="entry name" value="PROTEIN TRANSPORT PROTEIN HOFC HOMOLOG"/>
    <property type="match status" value="1"/>
</dbReference>
<comment type="caution">
    <text evidence="10">The sequence shown here is derived from an EMBL/GenBank/DDBJ whole genome shotgun (WGS) entry which is preliminary data.</text>
</comment>
<feature type="transmembrane region" description="Helical" evidence="8">
    <location>
        <begin position="163"/>
        <end position="184"/>
    </location>
</feature>
<evidence type="ECO:0000256" key="2">
    <source>
        <dbReference type="ARBA" id="ARBA00005745"/>
    </source>
</evidence>
<dbReference type="PANTHER" id="PTHR30012">
    <property type="entry name" value="GENERAL SECRETION PATHWAY PROTEIN"/>
    <property type="match status" value="1"/>
</dbReference>
<dbReference type="InterPro" id="IPR018076">
    <property type="entry name" value="T2SS_GspF_dom"/>
</dbReference>
<evidence type="ECO:0000313" key="11">
    <source>
        <dbReference type="Proteomes" id="UP001205861"/>
    </source>
</evidence>
<evidence type="ECO:0000256" key="7">
    <source>
        <dbReference type="ARBA" id="ARBA00023136"/>
    </source>
</evidence>
<organism evidence="10 11">
    <name type="scientific">Massilia solisilvae</name>
    <dbReference type="NCBI Taxonomy" id="1811225"/>
    <lineage>
        <taxon>Bacteria</taxon>
        <taxon>Pseudomonadati</taxon>
        <taxon>Pseudomonadota</taxon>
        <taxon>Betaproteobacteria</taxon>
        <taxon>Burkholderiales</taxon>
        <taxon>Oxalobacteraceae</taxon>
        <taxon>Telluria group</taxon>
        <taxon>Massilia</taxon>
    </lineage>
</organism>
<evidence type="ECO:0000256" key="4">
    <source>
        <dbReference type="ARBA" id="ARBA00022519"/>
    </source>
</evidence>
<dbReference type="Gene3D" id="1.20.81.30">
    <property type="entry name" value="Type II secretion system (T2SS), domain F"/>
    <property type="match status" value="2"/>
</dbReference>
<feature type="domain" description="Type II secretion system protein GspF" evidence="9">
    <location>
        <begin position="267"/>
        <end position="386"/>
    </location>
</feature>
<dbReference type="InterPro" id="IPR042094">
    <property type="entry name" value="T2SS_GspF_sf"/>
</dbReference>
<comment type="similarity">
    <text evidence="2">Belongs to the GSP F family.</text>
</comment>
<dbReference type="Proteomes" id="UP001205861">
    <property type="component" value="Unassembled WGS sequence"/>
</dbReference>
<keyword evidence="6 8" id="KW-1133">Transmembrane helix</keyword>
<name>A0ABT2BJH9_9BURK</name>
<sequence>MQFAVRTLAPDMSIASVVVDALDEADARRQVEARGLFVSAIEPARAAGLTRPRGRKLSLVLFSQELLALLNAGLGIVEGLEALLEKEANPASRGVLERLLAGLREGKRFSSVLAAQPDLFPPLYVGIVRAAEGTSDLPRALARYIEYQQRVDLVRSKVVSASIYPLILMGVGAGVSAFLIMYVVPRFAEVYQGAGRNLPWMSQLMLDWGQFAARHGAGVAVAAVCVVTAAALGLRRVLRQGGVGRLLARVPGVGERVRIYELSRLYLTLGMLTEGGITIVNAIETVQPMVSRQVAQSLAAARGVIREGRPLSEAFESNGLTTPISLRMLRVGERTGEMGPMLTQSAAFYDGEISRWIDRFTRTFEPLLMAAIGLVVGAIVILLYMPIFDLAGDMS</sequence>
<feature type="transmembrane region" description="Helical" evidence="8">
    <location>
        <begin position="367"/>
        <end position="387"/>
    </location>
</feature>
<dbReference type="EMBL" id="JANUGV010000002">
    <property type="protein sequence ID" value="MCS0608665.1"/>
    <property type="molecule type" value="Genomic_DNA"/>
</dbReference>
<dbReference type="InterPro" id="IPR003004">
    <property type="entry name" value="GspF/PilC"/>
</dbReference>
<feature type="transmembrane region" description="Helical" evidence="8">
    <location>
        <begin position="211"/>
        <end position="234"/>
    </location>
</feature>
<evidence type="ECO:0000256" key="5">
    <source>
        <dbReference type="ARBA" id="ARBA00022692"/>
    </source>
</evidence>
<keyword evidence="4" id="KW-0997">Cell inner membrane</keyword>
<evidence type="ECO:0000313" key="10">
    <source>
        <dbReference type="EMBL" id="MCS0608665.1"/>
    </source>
</evidence>
<evidence type="ECO:0000256" key="1">
    <source>
        <dbReference type="ARBA" id="ARBA00004429"/>
    </source>
</evidence>
<reference evidence="10 11" key="1">
    <citation type="submission" date="2022-08" db="EMBL/GenBank/DDBJ databases">
        <title>Reclassification of Massilia species as members of the genera Telluria, Duganella, Pseudoduganella, Mokoshia gen. nov. and Zemynaea gen. nov. using orthogonal and non-orthogonal genome-based approaches.</title>
        <authorList>
            <person name="Bowman J.P."/>
        </authorList>
    </citation>
    <scope>NUCLEOTIDE SEQUENCE [LARGE SCALE GENOMIC DNA]</scope>
    <source>
        <strain evidence="10 11">JCM 31607</strain>
    </source>
</reference>
<gene>
    <name evidence="10" type="ORF">NX773_10870</name>
</gene>
<keyword evidence="7 8" id="KW-0472">Membrane</keyword>
<keyword evidence="3" id="KW-1003">Cell membrane</keyword>
<accession>A0ABT2BJH9</accession>
<dbReference type="Pfam" id="PF00482">
    <property type="entry name" value="T2SSF"/>
    <property type="match status" value="2"/>
</dbReference>
<dbReference type="PRINTS" id="PR00812">
    <property type="entry name" value="BCTERIALGSPF"/>
</dbReference>
<keyword evidence="11" id="KW-1185">Reference proteome</keyword>
<evidence type="ECO:0000256" key="3">
    <source>
        <dbReference type="ARBA" id="ARBA00022475"/>
    </source>
</evidence>
<comment type="subcellular location">
    <subcellularLocation>
        <location evidence="1">Cell inner membrane</location>
        <topology evidence="1">Multi-pass membrane protein</topology>
    </subcellularLocation>
</comment>
<evidence type="ECO:0000256" key="6">
    <source>
        <dbReference type="ARBA" id="ARBA00022989"/>
    </source>
</evidence>
<protein>
    <submittedName>
        <fullName evidence="10">Type II secretion system F family protein</fullName>
    </submittedName>
</protein>
<proteinExistence type="inferred from homology"/>
<feature type="domain" description="Type II secretion system protein GspF" evidence="9">
    <location>
        <begin position="62"/>
        <end position="185"/>
    </location>
</feature>
<evidence type="ECO:0000256" key="8">
    <source>
        <dbReference type="SAM" id="Phobius"/>
    </source>
</evidence>
<keyword evidence="5 8" id="KW-0812">Transmembrane</keyword>
<evidence type="ECO:0000259" key="9">
    <source>
        <dbReference type="Pfam" id="PF00482"/>
    </source>
</evidence>